<sequence length="153" mass="15398">MSVTDSVAWPQSSTQPTDWLLRHTRYAAAPVTRLNVIVTLEPLSAPVTVDGAGSRPLRLISGPWLVELWLGPMTRAGGVTVDQNEQAARLAPGPVPPVGDGVGLFVGDGLFVGVGLPVGVGLAGAEVGGGVVGVGGAVVPPPPEPAVRTKSSA</sequence>
<name>A0ABP5SW39_9ACTN</name>
<dbReference type="EMBL" id="BAAARV010000019">
    <property type="protein sequence ID" value="GAA2339740.1"/>
    <property type="molecule type" value="Genomic_DNA"/>
</dbReference>
<evidence type="ECO:0000313" key="2">
    <source>
        <dbReference type="Proteomes" id="UP001501444"/>
    </source>
</evidence>
<reference evidence="2" key="1">
    <citation type="journal article" date="2019" name="Int. J. Syst. Evol. Microbiol.">
        <title>The Global Catalogue of Microorganisms (GCM) 10K type strain sequencing project: providing services to taxonomists for standard genome sequencing and annotation.</title>
        <authorList>
            <consortium name="The Broad Institute Genomics Platform"/>
            <consortium name="The Broad Institute Genome Sequencing Center for Infectious Disease"/>
            <person name="Wu L."/>
            <person name="Ma J."/>
        </authorList>
    </citation>
    <scope>NUCLEOTIDE SEQUENCE [LARGE SCALE GENOMIC DNA]</scope>
    <source>
        <strain evidence="2">JCM 3272</strain>
    </source>
</reference>
<protein>
    <submittedName>
        <fullName evidence="1">Uncharacterized protein</fullName>
    </submittedName>
</protein>
<gene>
    <name evidence="1" type="ORF">GCM10010170_022120</name>
</gene>
<organism evidence="1 2">
    <name type="scientific">Dactylosporangium salmoneum</name>
    <dbReference type="NCBI Taxonomy" id="53361"/>
    <lineage>
        <taxon>Bacteria</taxon>
        <taxon>Bacillati</taxon>
        <taxon>Actinomycetota</taxon>
        <taxon>Actinomycetes</taxon>
        <taxon>Micromonosporales</taxon>
        <taxon>Micromonosporaceae</taxon>
        <taxon>Dactylosporangium</taxon>
    </lineage>
</organism>
<comment type="caution">
    <text evidence="1">The sequence shown here is derived from an EMBL/GenBank/DDBJ whole genome shotgun (WGS) entry which is preliminary data.</text>
</comment>
<evidence type="ECO:0000313" key="1">
    <source>
        <dbReference type="EMBL" id="GAA2339740.1"/>
    </source>
</evidence>
<accession>A0ABP5SW39</accession>
<dbReference type="Proteomes" id="UP001501444">
    <property type="component" value="Unassembled WGS sequence"/>
</dbReference>
<proteinExistence type="predicted"/>
<keyword evidence="2" id="KW-1185">Reference proteome</keyword>